<feature type="compositionally biased region" description="Basic and acidic residues" evidence="1">
    <location>
        <begin position="19"/>
        <end position="35"/>
    </location>
</feature>
<name>A0A6J4H5U6_9ACTN</name>
<feature type="non-terminal residue" evidence="2">
    <location>
        <position position="192"/>
    </location>
</feature>
<feature type="compositionally biased region" description="Basic residues" evidence="1">
    <location>
        <begin position="148"/>
        <end position="160"/>
    </location>
</feature>
<gene>
    <name evidence="2" type="ORF">AVDCRST_MAG41-152</name>
</gene>
<feature type="compositionally biased region" description="Basic residues" evidence="1">
    <location>
        <begin position="75"/>
        <end position="88"/>
    </location>
</feature>
<evidence type="ECO:0000313" key="2">
    <source>
        <dbReference type="EMBL" id="CAA9214853.1"/>
    </source>
</evidence>
<feature type="region of interest" description="Disordered" evidence="1">
    <location>
        <begin position="1"/>
        <end position="192"/>
    </location>
</feature>
<feature type="compositionally biased region" description="Low complexity" evidence="1">
    <location>
        <begin position="36"/>
        <end position="67"/>
    </location>
</feature>
<dbReference type="EMBL" id="CADCTP010000017">
    <property type="protein sequence ID" value="CAA9214853.1"/>
    <property type="molecule type" value="Genomic_DNA"/>
</dbReference>
<organism evidence="2">
    <name type="scientific">uncultured Mycobacteriales bacterium</name>
    <dbReference type="NCBI Taxonomy" id="581187"/>
    <lineage>
        <taxon>Bacteria</taxon>
        <taxon>Bacillati</taxon>
        <taxon>Actinomycetota</taxon>
        <taxon>Actinomycetes</taxon>
        <taxon>Mycobacteriales</taxon>
        <taxon>environmental samples</taxon>
    </lineage>
</organism>
<reference evidence="2" key="1">
    <citation type="submission" date="2020-02" db="EMBL/GenBank/DDBJ databases">
        <authorList>
            <person name="Meier V. D."/>
        </authorList>
    </citation>
    <scope>NUCLEOTIDE SEQUENCE</scope>
    <source>
        <strain evidence="2">AVDCRST_MAG41</strain>
    </source>
</reference>
<sequence>EADQQVRGAPARRAARGRTGPDRGGGRADRLRAERLPGAGPPAGRVPGVRGVPRRAAGQGDAGAVQGRPRDGRGRHQRRQRLHLLRGRARGDPPDPGPRPAAVRPGGDELPAGRHRAPAAGDARLRAAGRRRAGHRRGRAPGRAAPVRVRHRRRVGHRRDRGAVRPVEPAGPPDGVAAEPGVRPARPGAADL</sequence>
<protein>
    <submittedName>
        <fullName evidence="2">Bll3817 protein</fullName>
    </submittedName>
</protein>
<evidence type="ECO:0000256" key="1">
    <source>
        <dbReference type="SAM" id="MobiDB-lite"/>
    </source>
</evidence>
<dbReference type="AlphaFoldDB" id="A0A6J4H5U6"/>
<proteinExistence type="predicted"/>
<accession>A0A6J4H5U6</accession>
<feature type="compositionally biased region" description="Basic residues" evidence="1">
    <location>
        <begin position="127"/>
        <end position="140"/>
    </location>
</feature>
<feature type="non-terminal residue" evidence="2">
    <location>
        <position position="1"/>
    </location>
</feature>